<dbReference type="Proteomes" id="UP000828390">
    <property type="component" value="Unassembled WGS sequence"/>
</dbReference>
<dbReference type="Gene3D" id="1.20.5.190">
    <property type="match status" value="1"/>
</dbReference>
<dbReference type="PROSITE" id="PS50096">
    <property type="entry name" value="IQ"/>
    <property type="match status" value="3"/>
</dbReference>
<evidence type="ECO:0008006" key="4">
    <source>
        <dbReference type="Google" id="ProtNLM"/>
    </source>
</evidence>
<gene>
    <name evidence="2" type="ORF">DPMN_086784</name>
</gene>
<feature type="coiled-coil region" evidence="1">
    <location>
        <begin position="121"/>
        <end position="159"/>
    </location>
</feature>
<dbReference type="Pfam" id="PF00612">
    <property type="entry name" value="IQ"/>
    <property type="match status" value="3"/>
</dbReference>
<dbReference type="InterPro" id="IPR027417">
    <property type="entry name" value="P-loop_NTPase"/>
</dbReference>
<organism evidence="2 3">
    <name type="scientific">Dreissena polymorpha</name>
    <name type="common">Zebra mussel</name>
    <name type="synonym">Mytilus polymorpha</name>
    <dbReference type="NCBI Taxonomy" id="45954"/>
    <lineage>
        <taxon>Eukaryota</taxon>
        <taxon>Metazoa</taxon>
        <taxon>Spiralia</taxon>
        <taxon>Lophotrochozoa</taxon>
        <taxon>Mollusca</taxon>
        <taxon>Bivalvia</taxon>
        <taxon>Autobranchia</taxon>
        <taxon>Heteroconchia</taxon>
        <taxon>Euheterodonta</taxon>
        <taxon>Imparidentia</taxon>
        <taxon>Neoheterodontei</taxon>
        <taxon>Myida</taxon>
        <taxon>Dreissenoidea</taxon>
        <taxon>Dreissenidae</taxon>
        <taxon>Dreissena</taxon>
    </lineage>
</organism>
<reference evidence="2" key="2">
    <citation type="submission" date="2020-11" db="EMBL/GenBank/DDBJ databases">
        <authorList>
            <person name="McCartney M.A."/>
            <person name="Auch B."/>
            <person name="Kono T."/>
            <person name="Mallez S."/>
            <person name="Becker A."/>
            <person name="Gohl D.M."/>
            <person name="Silverstein K.A.T."/>
            <person name="Koren S."/>
            <person name="Bechman K.B."/>
            <person name="Herman A."/>
            <person name="Abrahante J.E."/>
            <person name="Garbe J."/>
        </authorList>
    </citation>
    <scope>NUCLEOTIDE SEQUENCE</scope>
    <source>
        <strain evidence="2">Duluth1</strain>
        <tissue evidence="2">Whole animal</tissue>
    </source>
</reference>
<keyword evidence="1" id="KW-0175">Coiled coil</keyword>
<protein>
    <recommendedName>
        <fullName evidence="4">Spermatogenesis-associated protein 17</fullName>
    </recommendedName>
</protein>
<dbReference type="EMBL" id="JAIWYP010000003">
    <property type="protein sequence ID" value="KAH3844526.1"/>
    <property type="molecule type" value="Genomic_DNA"/>
</dbReference>
<evidence type="ECO:0000256" key="1">
    <source>
        <dbReference type="SAM" id="Coils"/>
    </source>
</evidence>
<name>A0A9D4KSZ4_DREPO</name>
<accession>A0A9D4KSZ4</accession>
<dbReference type="AlphaFoldDB" id="A0A9D4KSZ4"/>
<dbReference type="InterPro" id="IPR000048">
    <property type="entry name" value="IQ_motif_EF-hand-BS"/>
</dbReference>
<evidence type="ECO:0000313" key="2">
    <source>
        <dbReference type="EMBL" id="KAH3844526.1"/>
    </source>
</evidence>
<reference evidence="2" key="1">
    <citation type="journal article" date="2019" name="bioRxiv">
        <title>The Genome of the Zebra Mussel, Dreissena polymorpha: A Resource for Invasive Species Research.</title>
        <authorList>
            <person name="McCartney M.A."/>
            <person name="Auch B."/>
            <person name="Kono T."/>
            <person name="Mallez S."/>
            <person name="Zhang Y."/>
            <person name="Obille A."/>
            <person name="Becker A."/>
            <person name="Abrahante J.E."/>
            <person name="Garbe J."/>
            <person name="Badalamenti J.P."/>
            <person name="Herman A."/>
            <person name="Mangelson H."/>
            <person name="Liachko I."/>
            <person name="Sullivan S."/>
            <person name="Sone E.D."/>
            <person name="Koren S."/>
            <person name="Silverstein K.A.T."/>
            <person name="Beckman K.B."/>
            <person name="Gohl D.M."/>
        </authorList>
    </citation>
    <scope>NUCLEOTIDE SEQUENCE</scope>
    <source>
        <strain evidence="2">Duluth1</strain>
        <tissue evidence="2">Whole animal</tissue>
    </source>
</reference>
<evidence type="ECO:0000313" key="3">
    <source>
        <dbReference type="Proteomes" id="UP000828390"/>
    </source>
</evidence>
<dbReference type="SUPFAM" id="SSF52540">
    <property type="entry name" value="P-loop containing nucleoside triphosphate hydrolases"/>
    <property type="match status" value="1"/>
</dbReference>
<comment type="caution">
    <text evidence="2">The sequence shown here is derived from an EMBL/GenBank/DDBJ whole genome shotgun (WGS) entry which is preliminary data.</text>
</comment>
<dbReference type="CDD" id="cd23767">
    <property type="entry name" value="IQCD"/>
    <property type="match status" value="1"/>
</dbReference>
<dbReference type="OrthoDB" id="190375at2759"/>
<keyword evidence="3" id="KW-1185">Reference proteome</keyword>
<dbReference type="SMART" id="SM00015">
    <property type="entry name" value="IQ"/>
    <property type="match status" value="3"/>
</dbReference>
<sequence length="373" mass="44541">MAAMVRLLEQTDGIVEDSYQRKNVAEQERLNEFAASVKIQAWFRGSRIRCYMKHLNRSATVIQKRWRGFMGRQFFRLYVKNCVLVMKLNFYNLQATKVQKVWRGYYVRKYVFNYYSRKRYLEALVVKNEIIRNELEEYAEQQEQNRRRQKEAKEKSTQERLARKYHYLISTHVIPGVFNSPFQPFPSEMEYALASVKPLVHKRRAVSENPYDPGWSSYGHELPKAPQLPPLVNKPQYSMPERKQGPFRMPDEVQRQRYKSFQPSLRVATSFTALEEARERMKAEEWVTRINDDIFVPFTKRDSQYEPLLHTTSSYGHLPYGTRYFREEFLDRHVTRMVSPSDPYKVYYVPFKTVVPPIPVFEKLNDTYSQGQV</sequence>
<proteinExistence type="predicted"/>